<sequence>MRHVNRIDDGDPTYSIPYDPATRKRHPNEALFLDIPMSMAKGPHGRFIAAPGAIMLPHTAARLAEHVELCGFVLDPDAAAIRRVDLPRGAARWQDIADPVPDVDPVDAVHVAAAAALTPAEQAALIERLQEGLDGQR</sequence>
<dbReference type="EMBL" id="JBHLWV010000016">
    <property type="protein sequence ID" value="MFC0314477.1"/>
    <property type="molecule type" value="Genomic_DNA"/>
</dbReference>
<gene>
    <name evidence="2" type="ORF">ACFFJD_06390</name>
</gene>
<evidence type="ECO:0000256" key="1">
    <source>
        <dbReference type="SAM" id="MobiDB-lite"/>
    </source>
</evidence>
<reference evidence="2 3" key="1">
    <citation type="submission" date="2024-09" db="EMBL/GenBank/DDBJ databases">
        <authorList>
            <person name="Sun Q."/>
            <person name="Mori K."/>
        </authorList>
    </citation>
    <scope>NUCLEOTIDE SEQUENCE [LARGE SCALE GENOMIC DNA]</scope>
    <source>
        <strain evidence="2 3">CCM 7957</strain>
    </source>
</reference>
<dbReference type="Proteomes" id="UP001589783">
    <property type="component" value="Unassembled WGS sequence"/>
</dbReference>
<protein>
    <submittedName>
        <fullName evidence="2">Uncharacterized protein</fullName>
    </submittedName>
</protein>
<name>A0ABV6H6H0_9ACTN</name>
<feature type="region of interest" description="Disordered" evidence="1">
    <location>
        <begin position="1"/>
        <end position="22"/>
    </location>
</feature>
<dbReference type="Pfam" id="PF10910">
    <property type="entry name" value="Phage_gene29"/>
    <property type="match status" value="1"/>
</dbReference>
<organism evidence="2 3">
    <name type="scientific">Gordonia phosphorivorans</name>
    <dbReference type="NCBI Taxonomy" id="1056982"/>
    <lineage>
        <taxon>Bacteria</taxon>
        <taxon>Bacillati</taxon>
        <taxon>Actinomycetota</taxon>
        <taxon>Actinomycetes</taxon>
        <taxon>Mycobacteriales</taxon>
        <taxon>Gordoniaceae</taxon>
        <taxon>Gordonia</taxon>
    </lineage>
</organism>
<keyword evidence="3" id="KW-1185">Reference proteome</keyword>
<dbReference type="RefSeq" id="WP_382362297.1">
    <property type="nucleotide sequence ID" value="NZ_JBHLWV010000016.1"/>
</dbReference>
<proteinExistence type="predicted"/>
<comment type="caution">
    <text evidence="2">The sequence shown here is derived from an EMBL/GenBank/DDBJ whole genome shotgun (WGS) entry which is preliminary data.</text>
</comment>
<evidence type="ECO:0000313" key="2">
    <source>
        <dbReference type="EMBL" id="MFC0314477.1"/>
    </source>
</evidence>
<accession>A0ABV6H6H0</accession>
<evidence type="ECO:0000313" key="3">
    <source>
        <dbReference type="Proteomes" id="UP001589783"/>
    </source>
</evidence>
<dbReference type="InterPro" id="IPR021226">
    <property type="entry name" value="Phage_gene29"/>
</dbReference>